<name>A0A7C3QUN0_9BACT</name>
<evidence type="ECO:0000313" key="2">
    <source>
        <dbReference type="EMBL" id="HFT93109.1"/>
    </source>
</evidence>
<dbReference type="PANTHER" id="PTHR43031">
    <property type="entry name" value="FAD-DEPENDENT OXIDOREDUCTASE"/>
    <property type="match status" value="1"/>
</dbReference>
<evidence type="ECO:0000259" key="1">
    <source>
        <dbReference type="PROSITE" id="PS50206"/>
    </source>
</evidence>
<feature type="domain" description="Rhodanese" evidence="1">
    <location>
        <begin position="23"/>
        <end position="111"/>
    </location>
</feature>
<dbReference type="AlphaFoldDB" id="A0A7C3QUN0"/>
<proteinExistence type="predicted"/>
<dbReference type="GO" id="GO:0016740">
    <property type="term" value="F:transferase activity"/>
    <property type="evidence" value="ECO:0007669"/>
    <property type="project" value="UniProtKB-KW"/>
</dbReference>
<dbReference type="PANTHER" id="PTHR43031:SF17">
    <property type="entry name" value="SULFURTRANSFERASE YTWF-RELATED"/>
    <property type="match status" value="1"/>
</dbReference>
<dbReference type="SUPFAM" id="SSF52821">
    <property type="entry name" value="Rhodanese/Cell cycle control phosphatase"/>
    <property type="match status" value="1"/>
</dbReference>
<reference evidence="2" key="1">
    <citation type="journal article" date="2020" name="mSystems">
        <title>Genome- and Community-Level Interaction Insights into Carbon Utilization and Element Cycling Functions of Hydrothermarchaeota in Hydrothermal Sediment.</title>
        <authorList>
            <person name="Zhou Z."/>
            <person name="Liu Y."/>
            <person name="Xu W."/>
            <person name="Pan J."/>
            <person name="Luo Z.H."/>
            <person name="Li M."/>
        </authorList>
    </citation>
    <scope>NUCLEOTIDE SEQUENCE [LARGE SCALE GENOMIC DNA]</scope>
    <source>
        <strain evidence="2">SpSt-902</strain>
    </source>
</reference>
<comment type="caution">
    <text evidence="2">The sequence shown here is derived from an EMBL/GenBank/DDBJ whole genome shotgun (WGS) entry which is preliminary data.</text>
</comment>
<dbReference type="SMART" id="SM00450">
    <property type="entry name" value="RHOD"/>
    <property type="match status" value="1"/>
</dbReference>
<dbReference type="InterPro" id="IPR001763">
    <property type="entry name" value="Rhodanese-like_dom"/>
</dbReference>
<gene>
    <name evidence="2" type="ORF">ENX03_04025</name>
</gene>
<dbReference type="InterPro" id="IPR036873">
    <property type="entry name" value="Rhodanese-like_dom_sf"/>
</dbReference>
<accession>A0A7C3QUN0</accession>
<dbReference type="EMBL" id="DTMM01000082">
    <property type="protein sequence ID" value="HFT93109.1"/>
    <property type="molecule type" value="Genomic_DNA"/>
</dbReference>
<organism evidence="2">
    <name type="scientific">Leptospirillum ferriphilum</name>
    <dbReference type="NCBI Taxonomy" id="178606"/>
    <lineage>
        <taxon>Bacteria</taxon>
        <taxon>Pseudomonadati</taxon>
        <taxon>Nitrospirota</taxon>
        <taxon>Nitrospiria</taxon>
        <taxon>Nitrospirales</taxon>
        <taxon>Nitrospiraceae</taxon>
        <taxon>Leptospirillum</taxon>
    </lineage>
</organism>
<dbReference type="PROSITE" id="PS50206">
    <property type="entry name" value="RHODANESE_3"/>
    <property type="match status" value="1"/>
</dbReference>
<dbReference type="InterPro" id="IPR050229">
    <property type="entry name" value="GlpE_sulfurtransferase"/>
</dbReference>
<dbReference type="Gene3D" id="3.40.250.10">
    <property type="entry name" value="Rhodanese-like domain"/>
    <property type="match status" value="1"/>
</dbReference>
<keyword evidence="2" id="KW-0808">Transferase</keyword>
<sequence length="113" mass="13105">MFGLFGRGDIEILPHELKEKMEKGEEIVILDVREDWEHARVRIPGARHIPLAQLPQALSQIDRDKDIVVYCHHGVRSMQACQFMKKNGFEKIRNLRGGIDAYARTVDKTMQTY</sequence>
<dbReference type="Pfam" id="PF00581">
    <property type="entry name" value="Rhodanese"/>
    <property type="match status" value="1"/>
</dbReference>
<protein>
    <submittedName>
        <fullName evidence="2">Sulfurtransferase</fullName>
    </submittedName>
</protein>